<dbReference type="Gene3D" id="1.10.357.10">
    <property type="entry name" value="Tetracycline Repressor, domain 2"/>
    <property type="match status" value="1"/>
</dbReference>
<name>E2SCI4_9ACTN</name>
<dbReference type="Gene3D" id="1.10.10.60">
    <property type="entry name" value="Homeodomain-like"/>
    <property type="match status" value="1"/>
</dbReference>
<keyword evidence="1" id="KW-0805">Transcription regulation</keyword>
<keyword evidence="7" id="KW-1185">Reference proteome</keyword>
<dbReference type="HOGENOM" id="CLU_069543_5_2_11"/>
<protein>
    <submittedName>
        <fullName evidence="6">Transcriptional regulator, TetR family</fullName>
    </submittedName>
</protein>
<organism evidence="6 7">
    <name type="scientific">Aeromicrobium marinum DSM 15272</name>
    <dbReference type="NCBI Taxonomy" id="585531"/>
    <lineage>
        <taxon>Bacteria</taxon>
        <taxon>Bacillati</taxon>
        <taxon>Actinomycetota</taxon>
        <taxon>Actinomycetes</taxon>
        <taxon>Propionibacteriales</taxon>
        <taxon>Nocardioidaceae</taxon>
        <taxon>Aeromicrobium</taxon>
    </lineage>
</organism>
<dbReference type="AlphaFoldDB" id="E2SCI4"/>
<feature type="domain" description="HTH tetR-type" evidence="5">
    <location>
        <begin position="11"/>
        <end position="71"/>
    </location>
</feature>
<dbReference type="InterPro" id="IPR009057">
    <property type="entry name" value="Homeodomain-like_sf"/>
</dbReference>
<dbReference type="PROSITE" id="PS50977">
    <property type="entry name" value="HTH_TETR_2"/>
    <property type="match status" value="1"/>
</dbReference>
<dbReference type="Proteomes" id="UP000003111">
    <property type="component" value="Unassembled WGS sequence"/>
</dbReference>
<accession>E2SCI4</accession>
<evidence type="ECO:0000256" key="3">
    <source>
        <dbReference type="ARBA" id="ARBA00023163"/>
    </source>
</evidence>
<reference evidence="6" key="1">
    <citation type="submission" date="2010-08" db="EMBL/GenBank/DDBJ databases">
        <authorList>
            <person name="Muzny D."/>
            <person name="Qin X."/>
            <person name="Buhay C."/>
            <person name="Dugan-Rocha S."/>
            <person name="Ding Y."/>
            <person name="Chen G."/>
            <person name="Hawes A."/>
            <person name="Holder M."/>
            <person name="Jhangiani S."/>
            <person name="Johnson A."/>
            <person name="Khan Z."/>
            <person name="Li Z."/>
            <person name="Liu W."/>
            <person name="Liu X."/>
            <person name="Perez L."/>
            <person name="Shen H."/>
            <person name="Wang Q."/>
            <person name="Watt J."/>
            <person name="Xi L."/>
            <person name="Xin Y."/>
            <person name="Zhou J."/>
            <person name="Deng J."/>
            <person name="Jiang H."/>
            <person name="Liu Y."/>
            <person name="Qu J."/>
            <person name="Song X.-Z."/>
            <person name="Zhang L."/>
            <person name="Villasana D."/>
            <person name="Johnson A."/>
            <person name="Liu J."/>
            <person name="Liyanage D."/>
            <person name="Lorensuhewa L."/>
            <person name="Robinson T."/>
            <person name="Song A."/>
            <person name="Song B.-B."/>
            <person name="Dinh H."/>
            <person name="Thornton R."/>
            <person name="Coyle M."/>
            <person name="Francisco L."/>
            <person name="Jackson L."/>
            <person name="Javaid M."/>
            <person name="Korchina V."/>
            <person name="Kovar C."/>
            <person name="Mata R."/>
            <person name="Mathew T."/>
            <person name="Ngo R."/>
            <person name="Nguyen L."/>
            <person name="Nguyen N."/>
            <person name="Okwuonu G."/>
            <person name="Ongeri F."/>
            <person name="Pham C."/>
            <person name="Simmons D."/>
            <person name="Wilczek-Boney K."/>
            <person name="Hale W."/>
            <person name="Jakkamsetti A."/>
            <person name="Pham P."/>
            <person name="Ruth R."/>
            <person name="San Lucas F."/>
            <person name="Warren J."/>
            <person name="Zhang J."/>
            <person name="Zhao Z."/>
            <person name="Zhou C."/>
            <person name="Zhu D."/>
            <person name="Lee S."/>
            <person name="Bess C."/>
            <person name="Blankenburg K."/>
            <person name="Forbes L."/>
            <person name="Fu Q."/>
            <person name="Gubbala S."/>
            <person name="Hirani K."/>
            <person name="Jayaseelan J.C."/>
            <person name="Lara F."/>
            <person name="Munidasa M."/>
            <person name="Palculict T."/>
            <person name="Patil S."/>
            <person name="Pu L.-L."/>
            <person name="Saada N."/>
            <person name="Tang L."/>
            <person name="Weissenberger G."/>
            <person name="Zhu Y."/>
            <person name="Hemphill L."/>
            <person name="Shang Y."/>
            <person name="Youmans B."/>
            <person name="Ayvaz T."/>
            <person name="Ross M."/>
            <person name="Santibanez J."/>
            <person name="Aqrawi P."/>
            <person name="Gross S."/>
            <person name="Joshi V."/>
            <person name="Fowler G."/>
            <person name="Nazareth L."/>
            <person name="Reid J."/>
            <person name="Worley K."/>
            <person name="Petrosino J."/>
            <person name="Highlander S."/>
            <person name="Gibbs R."/>
        </authorList>
    </citation>
    <scope>NUCLEOTIDE SEQUENCE [LARGE SCALE GENOMIC DNA]</scope>
    <source>
        <strain evidence="6">DSM 15272</strain>
    </source>
</reference>
<dbReference type="InterPro" id="IPR050109">
    <property type="entry name" value="HTH-type_TetR-like_transc_reg"/>
</dbReference>
<dbReference type="GO" id="GO:0045892">
    <property type="term" value="P:negative regulation of DNA-templated transcription"/>
    <property type="evidence" value="ECO:0007669"/>
    <property type="project" value="InterPro"/>
</dbReference>
<dbReference type="RefSeq" id="WP_007077238.1">
    <property type="nucleotide sequence ID" value="NZ_CM001024.1"/>
</dbReference>
<keyword evidence="2 4" id="KW-0238">DNA-binding</keyword>
<dbReference type="OrthoDB" id="329481at2"/>
<dbReference type="PANTHER" id="PTHR30055:SF151">
    <property type="entry name" value="TRANSCRIPTIONAL REGULATORY PROTEIN"/>
    <property type="match status" value="1"/>
</dbReference>
<feature type="DNA-binding region" description="H-T-H motif" evidence="4">
    <location>
        <begin position="34"/>
        <end position="53"/>
    </location>
</feature>
<dbReference type="STRING" id="585531.HMPREF0063_12146"/>
<dbReference type="InterPro" id="IPR004111">
    <property type="entry name" value="Repressor_TetR_C"/>
</dbReference>
<evidence type="ECO:0000313" key="7">
    <source>
        <dbReference type="Proteomes" id="UP000003111"/>
    </source>
</evidence>
<dbReference type="SUPFAM" id="SSF46689">
    <property type="entry name" value="Homeodomain-like"/>
    <property type="match status" value="1"/>
</dbReference>
<dbReference type="GO" id="GO:0000976">
    <property type="term" value="F:transcription cis-regulatory region binding"/>
    <property type="evidence" value="ECO:0007669"/>
    <property type="project" value="TreeGrafter"/>
</dbReference>
<evidence type="ECO:0000313" key="6">
    <source>
        <dbReference type="EMBL" id="EFQ82937.1"/>
    </source>
</evidence>
<comment type="caution">
    <text evidence="6">The sequence shown here is derived from an EMBL/GenBank/DDBJ whole genome shotgun (WGS) entry which is preliminary data.</text>
</comment>
<proteinExistence type="predicted"/>
<dbReference type="GO" id="GO:0003700">
    <property type="term" value="F:DNA-binding transcription factor activity"/>
    <property type="evidence" value="ECO:0007669"/>
    <property type="project" value="TreeGrafter"/>
</dbReference>
<dbReference type="PANTHER" id="PTHR30055">
    <property type="entry name" value="HTH-TYPE TRANSCRIPTIONAL REGULATOR RUTR"/>
    <property type="match status" value="1"/>
</dbReference>
<dbReference type="eggNOG" id="COG1309">
    <property type="taxonomic scope" value="Bacteria"/>
</dbReference>
<evidence type="ECO:0000256" key="2">
    <source>
        <dbReference type="ARBA" id="ARBA00023125"/>
    </source>
</evidence>
<dbReference type="Pfam" id="PF02909">
    <property type="entry name" value="TetR_C_1"/>
    <property type="match status" value="1"/>
</dbReference>
<evidence type="ECO:0000256" key="4">
    <source>
        <dbReference type="PROSITE-ProRule" id="PRU00335"/>
    </source>
</evidence>
<dbReference type="InterPro" id="IPR001647">
    <property type="entry name" value="HTH_TetR"/>
</dbReference>
<evidence type="ECO:0000256" key="1">
    <source>
        <dbReference type="ARBA" id="ARBA00023015"/>
    </source>
</evidence>
<dbReference type="EMBL" id="ACLF03000006">
    <property type="protein sequence ID" value="EFQ82937.1"/>
    <property type="molecule type" value="Genomic_DNA"/>
</dbReference>
<sequence length="222" mass="23825">MVSRSSQRRSTLSRDAIVDAAVRVADRGGLVDVSMRNVGAELGATAMALYHHVANKDEVLDALANWVFTRIELPSGTGPWRPAMAARAASARAELSAHPWALGLIESRRAPGPDMLRHHDAVLGCLRAGGFGVGLAAHAFSAIDAYVYGFVLTEVNLPFEAGEQAEEFIGTIRDLIPADRYPHLVEMVTDQVVGGGYDYGDEFGFGLDLVLDGLEARLATQH</sequence>
<keyword evidence="3" id="KW-0804">Transcription</keyword>
<dbReference type="SUPFAM" id="SSF48498">
    <property type="entry name" value="Tetracyclin repressor-like, C-terminal domain"/>
    <property type="match status" value="1"/>
</dbReference>
<dbReference type="InterPro" id="IPR036271">
    <property type="entry name" value="Tet_transcr_reg_TetR-rel_C_sf"/>
</dbReference>
<evidence type="ECO:0000259" key="5">
    <source>
        <dbReference type="PROSITE" id="PS50977"/>
    </source>
</evidence>
<gene>
    <name evidence="6" type="ORF">HMPREF0063_12146</name>
</gene>
<dbReference type="Pfam" id="PF00440">
    <property type="entry name" value="TetR_N"/>
    <property type="match status" value="1"/>
</dbReference>